<evidence type="ECO:0000313" key="2">
    <source>
        <dbReference type="Proteomes" id="UP000248555"/>
    </source>
</evidence>
<comment type="caution">
    <text evidence="1">The sequence shown here is derived from an EMBL/GenBank/DDBJ whole genome shotgun (WGS) entry which is preliminary data.</text>
</comment>
<dbReference type="AlphaFoldDB" id="A0A327XZ20"/>
<evidence type="ECO:0000313" key="1">
    <source>
        <dbReference type="EMBL" id="RAK13854.1"/>
    </source>
</evidence>
<accession>A0A327XZ20</accession>
<organism evidence="1 2">
    <name type="scientific">Paranoxybacillus vitaminiphilus</name>
    <dbReference type="NCBI Taxonomy" id="581036"/>
    <lineage>
        <taxon>Bacteria</taxon>
        <taxon>Bacillati</taxon>
        <taxon>Bacillota</taxon>
        <taxon>Bacilli</taxon>
        <taxon>Bacillales</taxon>
        <taxon>Anoxybacillaceae</taxon>
        <taxon>Paranoxybacillus</taxon>
    </lineage>
</organism>
<dbReference type="RefSeq" id="WP_111646694.1">
    <property type="nucleotide sequence ID" value="NZ_QLMH01000046.1"/>
</dbReference>
<proteinExistence type="predicted"/>
<dbReference type="EMBL" id="QLMH01000046">
    <property type="protein sequence ID" value="RAK13854.1"/>
    <property type="molecule type" value="Genomic_DNA"/>
</dbReference>
<protein>
    <submittedName>
        <fullName evidence="1">Uncharacterized protein</fullName>
    </submittedName>
</protein>
<reference evidence="1 2" key="1">
    <citation type="submission" date="2018-06" db="EMBL/GenBank/DDBJ databases">
        <title>Genomic Encyclopedia of Type Strains, Phase III (KMG-III): the genomes of soil and plant-associated and newly described type strains.</title>
        <authorList>
            <person name="Whitman W."/>
        </authorList>
    </citation>
    <scope>NUCLEOTIDE SEQUENCE [LARGE SCALE GENOMIC DNA]</scope>
    <source>
        <strain evidence="1 2">CGMCC 1.8979</strain>
    </source>
</reference>
<dbReference type="Proteomes" id="UP000248555">
    <property type="component" value="Unassembled WGS sequence"/>
</dbReference>
<name>A0A327XZ20_9BACL</name>
<keyword evidence="2" id="KW-1185">Reference proteome</keyword>
<dbReference type="OrthoDB" id="8704087at2"/>
<gene>
    <name evidence="1" type="ORF">B0I26_1464</name>
</gene>
<sequence length="246" mass="29549">MRRLRDVFYINAFPETNEIIYYGMELKEFLNYAPIEINHLLLLEAEYFGRGFSSRKKFEIVDKEEMDDFLKEHVYSYGNFCWVDFNQKENVEELEPMEIAELLYLGHMFKPLKSPFFERIDNRYAYLAHDDGWYCKLYCRYLDDFKEIIANKVIGMVSTSKRRKIYAFSEELKQVLFSLAVDGLLIDFSNTLRSSNSIEIPIYTIGKFIDMDEMYNGLRRHIGRSRYSAKLVHKNKKWSIDYEIHR</sequence>